<evidence type="ECO:0000313" key="7">
    <source>
        <dbReference type="Proteomes" id="UP000651208"/>
    </source>
</evidence>
<gene>
    <name evidence="6" type="ORF">FcAc13_02000</name>
</gene>
<keyword evidence="3" id="KW-0804">Transcription</keyword>
<sequence>MTTIKDIAKLAGVSHGTVSNVLNGRGNVSVKKIKLVEEVAQKLGYQLNVQAKILKEGFAKTISIILPNVIAQQFSYLYNKLFISLNELGYETTIYLTYNTQELELQFIQKIATKRDLAIITVSCLDNAQVYYQNLAIPRDKIIFVYNRPKLAEKFISLDFKQAGEFMAKAIMARNYHNIGLLVDAENNTYAHVFKQSMLGKFKQSKYLINVHNQLSSNCTEYNKAFDFFRDPDIRFDAIVTSGIEKAHYIKNACYFGSQQHCPPIFTLSDNCYAYRDDFYQYQMHYGLLSQSIVNVIENKKLSPPIDNSYRLLTSFKSINNIEKDTINVLVLPSPTTEIVKKLLPHLYKKTGVTVNLIIKSFDEVHKILHNLDKYPEIDVVRVDIACFPWFAHSAFKPLTNLDVNLEQCLSQYSTYIVERFSYISGVPYAIPFDPSIQMLFYRKDIFNDPLVKRYYFEKYRQQLMVPTTFSQFNQLTEFFNQYFNPESPIKFGSCVTLGNPKILASEFLLRYYAHGGSLVQNDHIELNKITALITLREFEEFIHTAKNLDADWWLESVKQFERGNIAMLIVYMNLFYGVFNHRILPLTGYAAVPDNKPLLGGGSLCMSKFSGKDKAVSAFFNWLFSSEINEQIALLSGSSFTDNISMSQQVMNNYPWLNIAKTNYLNGIRENSINNKFYLDLPQIEKIIGHHLLLWSKQQYGIEETINNLNIELAKKTGELLNSGLTV</sequence>
<dbReference type="SUPFAM" id="SSF47413">
    <property type="entry name" value="lambda repressor-like DNA-binding domains"/>
    <property type="match status" value="1"/>
</dbReference>
<dbReference type="InterPro" id="IPR028082">
    <property type="entry name" value="Peripla_BP_I"/>
</dbReference>
<dbReference type="Pfam" id="PF00356">
    <property type="entry name" value="LacI"/>
    <property type="match status" value="1"/>
</dbReference>
<dbReference type="Pfam" id="PF13416">
    <property type="entry name" value="SBP_bac_8"/>
    <property type="match status" value="1"/>
</dbReference>
<dbReference type="SUPFAM" id="SSF53850">
    <property type="entry name" value="Periplasmic binding protein-like II"/>
    <property type="match status" value="1"/>
</dbReference>
<feature type="domain" description="HTH cro/C1-type" evidence="5">
    <location>
        <begin position="3"/>
        <end position="46"/>
    </location>
</feature>
<dbReference type="PROSITE" id="PS50943">
    <property type="entry name" value="HTH_CROC1"/>
    <property type="match status" value="1"/>
</dbReference>
<organism evidence="6 7">
    <name type="scientific">Frischella japonica</name>
    <dbReference type="NCBI Taxonomy" id="2741544"/>
    <lineage>
        <taxon>Bacteria</taxon>
        <taxon>Pseudomonadati</taxon>
        <taxon>Pseudomonadota</taxon>
        <taxon>Gammaproteobacteria</taxon>
        <taxon>Orbales</taxon>
        <taxon>Orbaceae</taxon>
        <taxon>Frischella</taxon>
    </lineage>
</organism>
<dbReference type="SUPFAM" id="SSF53822">
    <property type="entry name" value="Periplasmic binding protein-like I"/>
    <property type="match status" value="1"/>
</dbReference>
<dbReference type="SMART" id="SM00354">
    <property type="entry name" value="HTH_LACI"/>
    <property type="match status" value="1"/>
</dbReference>
<dbReference type="PANTHER" id="PTHR30146:SF109">
    <property type="entry name" value="HTH-TYPE TRANSCRIPTIONAL REGULATOR GALS"/>
    <property type="match status" value="1"/>
</dbReference>
<evidence type="ECO:0000256" key="1">
    <source>
        <dbReference type="ARBA" id="ARBA00023015"/>
    </source>
</evidence>
<accession>A0ABR7QV44</accession>
<name>A0ABR7QV44_9GAMM</name>
<dbReference type="InterPro" id="IPR000843">
    <property type="entry name" value="HTH_LacI"/>
</dbReference>
<dbReference type="Proteomes" id="UP000651208">
    <property type="component" value="Unassembled WGS sequence"/>
</dbReference>
<dbReference type="PANTHER" id="PTHR30146">
    <property type="entry name" value="LACI-RELATED TRANSCRIPTIONAL REPRESSOR"/>
    <property type="match status" value="1"/>
</dbReference>
<comment type="caution">
    <text evidence="6">The sequence shown here is derived from an EMBL/GenBank/DDBJ whole genome shotgun (WGS) entry which is preliminary data.</text>
</comment>
<keyword evidence="7" id="KW-1185">Reference proteome</keyword>
<dbReference type="Gene3D" id="3.40.50.2300">
    <property type="match status" value="2"/>
</dbReference>
<evidence type="ECO:0000256" key="3">
    <source>
        <dbReference type="ARBA" id="ARBA00023163"/>
    </source>
</evidence>
<evidence type="ECO:0000313" key="6">
    <source>
        <dbReference type="EMBL" id="MBC9130075.1"/>
    </source>
</evidence>
<proteinExistence type="predicted"/>
<dbReference type="InterPro" id="IPR006059">
    <property type="entry name" value="SBP"/>
</dbReference>
<evidence type="ECO:0000259" key="4">
    <source>
        <dbReference type="PROSITE" id="PS50932"/>
    </source>
</evidence>
<reference evidence="6 7" key="1">
    <citation type="submission" date="2020-06" db="EMBL/GenBank/DDBJ databases">
        <title>Frischella cerana isolated from Apis cerana gut homogenate.</title>
        <authorList>
            <person name="Wolter L.A."/>
            <person name="Suenami S."/>
            <person name="Miyazaki R."/>
        </authorList>
    </citation>
    <scope>NUCLEOTIDE SEQUENCE [LARGE SCALE GENOMIC DNA]</scope>
    <source>
        <strain evidence="6 7">Ac13</strain>
    </source>
</reference>
<keyword evidence="2" id="KW-0238">DNA-binding</keyword>
<dbReference type="Gene3D" id="3.40.190.10">
    <property type="entry name" value="Periplasmic binding protein-like II"/>
    <property type="match status" value="2"/>
</dbReference>
<evidence type="ECO:0000259" key="5">
    <source>
        <dbReference type="PROSITE" id="PS50943"/>
    </source>
</evidence>
<feature type="domain" description="HTH lacI-type" evidence="4">
    <location>
        <begin position="2"/>
        <end position="56"/>
    </location>
</feature>
<evidence type="ECO:0000256" key="2">
    <source>
        <dbReference type="ARBA" id="ARBA00023125"/>
    </source>
</evidence>
<dbReference type="PROSITE" id="PS50932">
    <property type="entry name" value="HTH_LACI_2"/>
    <property type="match status" value="1"/>
</dbReference>
<protein>
    <submittedName>
        <fullName evidence="6">Extracellular solute-binding protein</fullName>
    </submittedName>
</protein>
<dbReference type="EMBL" id="JABURY010000006">
    <property type="protein sequence ID" value="MBC9130075.1"/>
    <property type="molecule type" value="Genomic_DNA"/>
</dbReference>
<dbReference type="RefSeq" id="WP_187754523.1">
    <property type="nucleotide sequence ID" value="NZ_JABURY010000006.1"/>
</dbReference>
<dbReference type="Gene3D" id="1.10.260.40">
    <property type="entry name" value="lambda repressor-like DNA-binding domains"/>
    <property type="match status" value="1"/>
</dbReference>
<keyword evidence="1" id="KW-0805">Transcription regulation</keyword>
<dbReference type="PROSITE" id="PS00356">
    <property type="entry name" value="HTH_LACI_1"/>
    <property type="match status" value="1"/>
</dbReference>
<dbReference type="PRINTS" id="PR00036">
    <property type="entry name" value="HTHLACI"/>
</dbReference>
<dbReference type="InterPro" id="IPR010982">
    <property type="entry name" value="Lambda_DNA-bd_dom_sf"/>
</dbReference>
<dbReference type="CDD" id="cd01392">
    <property type="entry name" value="HTH_LacI"/>
    <property type="match status" value="1"/>
</dbReference>
<dbReference type="InterPro" id="IPR001387">
    <property type="entry name" value="Cro/C1-type_HTH"/>
</dbReference>